<keyword evidence="5" id="KW-0862">Zinc</keyword>
<dbReference type="FunFam" id="3.30.160.60:FF:001111">
    <property type="entry name" value="Zinc finger protein 92 homolog"/>
    <property type="match status" value="1"/>
</dbReference>
<dbReference type="Pfam" id="PF00096">
    <property type="entry name" value="zf-C2H2"/>
    <property type="match status" value="1"/>
</dbReference>
<dbReference type="SMART" id="SM00355">
    <property type="entry name" value="ZnF_C2H2"/>
    <property type="match status" value="2"/>
</dbReference>
<evidence type="ECO:0000256" key="4">
    <source>
        <dbReference type="ARBA" id="ARBA00022771"/>
    </source>
</evidence>
<dbReference type="InterPro" id="IPR013087">
    <property type="entry name" value="Znf_C2H2_type"/>
</dbReference>
<gene>
    <name evidence="11" type="primary">Znf211_0</name>
    <name evidence="11" type="ORF">LOCOCH_R15123</name>
</gene>
<evidence type="ECO:0000256" key="5">
    <source>
        <dbReference type="ARBA" id="ARBA00022833"/>
    </source>
</evidence>
<evidence type="ECO:0000313" key="12">
    <source>
        <dbReference type="Proteomes" id="UP000572057"/>
    </source>
</evidence>
<reference evidence="12" key="1">
    <citation type="submission" date="2019-09" db="EMBL/GenBank/DDBJ databases">
        <title>Bird 10,000 Genomes (B10K) Project - Family phase.</title>
        <authorList>
            <person name="Zhang G."/>
        </authorList>
    </citation>
    <scope>NUCLEOTIDE SEQUENCE [LARGE SCALE GENOMIC DNA]</scope>
</reference>
<dbReference type="Proteomes" id="UP000572057">
    <property type="component" value="Unassembled WGS sequence"/>
</dbReference>
<evidence type="ECO:0000256" key="1">
    <source>
        <dbReference type="ARBA" id="ARBA00004123"/>
    </source>
</evidence>
<dbReference type="GO" id="GO:0008270">
    <property type="term" value="F:zinc ion binding"/>
    <property type="evidence" value="ECO:0007669"/>
    <property type="project" value="UniProtKB-KW"/>
</dbReference>
<evidence type="ECO:0000256" key="8">
    <source>
        <dbReference type="ARBA" id="ARBA00023242"/>
    </source>
</evidence>
<keyword evidence="3" id="KW-0677">Repeat</keyword>
<feature type="domain" description="C2H2-type" evidence="10">
    <location>
        <begin position="27"/>
        <end position="54"/>
    </location>
</feature>
<keyword evidence="4 9" id="KW-0863">Zinc-finger</keyword>
<keyword evidence="8" id="KW-0539">Nucleus</keyword>
<dbReference type="InterPro" id="IPR050826">
    <property type="entry name" value="Krueppel_C2H2_ZnFinger"/>
</dbReference>
<proteinExistence type="predicted"/>
<keyword evidence="7" id="KW-0804">Transcription</keyword>
<sequence>CPRCGKGFKYKFSLTIHRHIHTGERPYECEECGMSFRERTTLLHHCCIHNGEWPHECGECGKCGKNFSR</sequence>
<dbReference type="PROSITE" id="PS50157">
    <property type="entry name" value="ZINC_FINGER_C2H2_2"/>
    <property type="match status" value="2"/>
</dbReference>
<evidence type="ECO:0000259" key="10">
    <source>
        <dbReference type="PROSITE" id="PS50157"/>
    </source>
</evidence>
<evidence type="ECO:0000256" key="9">
    <source>
        <dbReference type="PROSITE-ProRule" id="PRU00042"/>
    </source>
</evidence>
<comment type="subcellular location">
    <subcellularLocation>
        <location evidence="1">Nucleus</location>
    </subcellularLocation>
</comment>
<dbReference type="Gene3D" id="3.30.160.60">
    <property type="entry name" value="Classic Zinc Finger"/>
    <property type="match status" value="2"/>
</dbReference>
<feature type="non-terminal residue" evidence="11">
    <location>
        <position position="1"/>
    </location>
</feature>
<dbReference type="FunFam" id="3.30.160.60:FF:000060">
    <property type="entry name" value="zinc finger protein 436"/>
    <property type="match status" value="1"/>
</dbReference>
<name>A0A7L1S977_9PASS</name>
<dbReference type="PROSITE" id="PS00028">
    <property type="entry name" value="ZINC_FINGER_C2H2_1"/>
    <property type="match status" value="2"/>
</dbReference>
<keyword evidence="6" id="KW-0805">Transcription regulation</keyword>
<evidence type="ECO:0000256" key="3">
    <source>
        <dbReference type="ARBA" id="ARBA00022737"/>
    </source>
</evidence>
<comment type="caution">
    <text evidence="11">The sequence shown here is derived from an EMBL/GenBank/DDBJ whole genome shotgun (WGS) entry which is preliminary data.</text>
</comment>
<dbReference type="GO" id="GO:0005634">
    <property type="term" value="C:nucleus"/>
    <property type="evidence" value="ECO:0007669"/>
    <property type="project" value="UniProtKB-SubCell"/>
</dbReference>
<keyword evidence="12" id="KW-1185">Reference proteome</keyword>
<dbReference type="AlphaFoldDB" id="A0A7L1S977"/>
<feature type="non-terminal residue" evidence="11">
    <location>
        <position position="69"/>
    </location>
</feature>
<evidence type="ECO:0000256" key="6">
    <source>
        <dbReference type="ARBA" id="ARBA00023015"/>
    </source>
</evidence>
<feature type="domain" description="C2H2-type" evidence="10">
    <location>
        <begin position="1"/>
        <end position="26"/>
    </location>
</feature>
<dbReference type="SUPFAM" id="SSF57667">
    <property type="entry name" value="beta-beta-alpha zinc fingers"/>
    <property type="match status" value="1"/>
</dbReference>
<evidence type="ECO:0000313" key="11">
    <source>
        <dbReference type="EMBL" id="NXO45915.1"/>
    </source>
</evidence>
<protein>
    <submittedName>
        <fullName evidence="11">ZN211 protein</fullName>
    </submittedName>
</protein>
<evidence type="ECO:0000256" key="2">
    <source>
        <dbReference type="ARBA" id="ARBA00022723"/>
    </source>
</evidence>
<keyword evidence="2" id="KW-0479">Metal-binding</keyword>
<organism evidence="11 12">
    <name type="scientific">Helopsaltes ochotensis</name>
    <name type="common">Middendorff's grasshopper-warbler</name>
    <dbReference type="NCBI Taxonomy" id="3150915"/>
    <lineage>
        <taxon>Eukaryota</taxon>
        <taxon>Metazoa</taxon>
        <taxon>Chordata</taxon>
        <taxon>Craniata</taxon>
        <taxon>Vertebrata</taxon>
        <taxon>Euteleostomi</taxon>
        <taxon>Archelosauria</taxon>
        <taxon>Archosauria</taxon>
        <taxon>Dinosauria</taxon>
        <taxon>Saurischia</taxon>
        <taxon>Theropoda</taxon>
        <taxon>Coelurosauria</taxon>
        <taxon>Aves</taxon>
        <taxon>Neognathae</taxon>
        <taxon>Neoaves</taxon>
        <taxon>Telluraves</taxon>
        <taxon>Australaves</taxon>
        <taxon>Passeriformes</taxon>
        <taxon>Sylvioidea</taxon>
        <taxon>Locustellidae</taxon>
        <taxon>Helopsaltes</taxon>
    </lineage>
</organism>
<dbReference type="EMBL" id="VXBM01002855">
    <property type="protein sequence ID" value="NXO45915.1"/>
    <property type="molecule type" value="Genomic_DNA"/>
</dbReference>
<dbReference type="PANTHER" id="PTHR24377">
    <property type="entry name" value="IP01015P-RELATED"/>
    <property type="match status" value="1"/>
</dbReference>
<dbReference type="InterPro" id="IPR036236">
    <property type="entry name" value="Znf_C2H2_sf"/>
</dbReference>
<dbReference type="OrthoDB" id="9439903at2759"/>
<evidence type="ECO:0000256" key="7">
    <source>
        <dbReference type="ARBA" id="ARBA00023163"/>
    </source>
</evidence>
<accession>A0A7L1S977</accession>